<evidence type="ECO:0000313" key="1">
    <source>
        <dbReference type="EMBL" id="RCI03558.1"/>
    </source>
</evidence>
<organism evidence="1 2">
    <name type="scientific">Rhizopus stolonifer</name>
    <name type="common">Rhizopus nigricans</name>
    <dbReference type="NCBI Taxonomy" id="4846"/>
    <lineage>
        <taxon>Eukaryota</taxon>
        <taxon>Fungi</taxon>
        <taxon>Fungi incertae sedis</taxon>
        <taxon>Mucoromycota</taxon>
        <taxon>Mucoromycotina</taxon>
        <taxon>Mucoromycetes</taxon>
        <taxon>Mucorales</taxon>
        <taxon>Mucorineae</taxon>
        <taxon>Rhizopodaceae</taxon>
        <taxon>Rhizopus</taxon>
    </lineage>
</organism>
<name>A0A367KN09_RHIST</name>
<dbReference type="Proteomes" id="UP000253551">
    <property type="component" value="Unassembled WGS sequence"/>
</dbReference>
<protein>
    <submittedName>
        <fullName evidence="1">Uncharacterized protein</fullName>
    </submittedName>
</protein>
<evidence type="ECO:0000313" key="2">
    <source>
        <dbReference type="Proteomes" id="UP000253551"/>
    </source>
</evidence>
<gene>
    <name evidence="1" type="ORF">CU098_010313</name>
</gene>
<proteinExistence type="predicted"/>
<reference evidence="1 2" key="1">
    <citation type="journal article" date="2018" name="G3 (Bethesda)">
        <title>Phylogenetic and Phylogenomic Definition of Rhizopus Species.</title>
        <authorList>
            <person name="Gryganskyi A.P."/>
            <person name="Golan J."/>
            <person name="Dolatabadi S."/>
            <person name="Mondo S."/>
            <person name="Robb S."/>
            <person name="Idnurm A."/>
            <person name="Muszewska A."/>
            <person name="Steczkiewicz K."/>
            <person name="Masonjones S."/>
            <person name="Liao H.L."/>
            <person name="Gajdeczka M.T."/>
            <person name="Anike F."/>
            <person name="Vuek A."/>
            <person name="Anishchenko I.M."/>
            <person name="Voigt K."/>
            <person name="de Hoog G.S."/>
            <person name="Smith M.E."/>
            <person name="Heitman J."/>
            <person name="Vilgalys R."/>
            <person name="Stajich J.E."/>
        </authorList>
    </citation>
    <scope>NUCLEOTIDE SEQUENCE [LARGE SCALE GENOMIC DNA]</scope>
    <source>
        <strain evidence="1 2">LSU 92-RS-03</strain>
    </source>
</reference>
<sequence>MVWTHPTQIASSTIYQLLKNKQKAKDRFSYKSCPLCEKKLLVRINGSFVYKWVSQHFSTYHHEWMHVVVNLHES</sequence>
<dbReference type="OrthoDB" id="2275365at2759"/>
<keyword evidence="2" id="KW-1185">Reference proteome</keyword>
<dbReference type="EMBL" id="PJQM01000974">
    <property type="protein sequence ID" value="RCI03558.1"/>
    <property type="molecule type" value="Genomic_DNA"/>
</dbReference>
<accession>A0A367KN09</accession>
<dbReference type="AlphaFoldDB" id="A0A367KN09"/>
<comment type="caution">
    <text evidence="1">The sequence shown here is derived from an EMBL/GenBank/DDBJ whole genome shotgun (WGS) entry which is preliminary data.</text>
</comment>